<dbReference type="GeneID" id="64973919"/>
<dbReference type="RefSeq" id="XP_041556108.1">
    <property type="nucleotide sequence ID" value="XM_041703421.1"/>
</dbReference>
<dbReference type="GO" id="GO:0015171">
    <property type="term" value="F:amino acid transmembrane transporter activity"/>
    <property type="evidence" value="ECO:0007669"/>
    <property type="project" value="TreeGrafter"/>
</dbReference>
<proteinExistence type="predicted"/>
<dbReference type="PANTHER" id="PTHR43341:SF6">
    <property type="entry name" value="AMINO ACID TRANSPORTER (EUROFUNG)"/>
    <property type="match status" value="1"/>
</dbReference>
<dbReference type="Gene3D" id="1.20.1740.10">
    <property type="entry name" value="Amino acid/polyamine transporter I"/>
    <property type="match status" value="1"/>
</dbReference>
<feature type="transmembrane region" description="Helical" evidence="7">
    <location>
        <begin position="228"/>
        <end position="246"/>
    </location>
</feature>
<dbReference type="Pfam" id="PF00324">
    <property type="entry name" value="AA_permease"/>
    <property type="match status" value="1"/>
</dbReference>
<evidence type="ECO:0000256" key="5">
    <source>
        <dbReference type="ARBA" id="ARBA00022989"/>
    </source>
</evidence>
<dbReference type="PANTHER" id="PTHR43341">
    <property type="entry name" value="AMINO ACID PERMEASE"/>
    <property type="match status" value="1"/>
</dbReference>
<gene>
    <name evidence="9" type="ORF">APUU_40358S</name>
</gene>
<feature type="transmembrane region" description="Helical" evidence="7">
    <location>
        <begin position="39"/>
        <end position="58"/>
    </location>
</feature>
<dbReference type="InterPro" id="IPR050524">
    <property type="entry name" value="APC_YAT"/>
</dbReference>
<keyword evidence="3 7" id="KW-0812">Transmembrane</keyword>
<dbReference type="Proteomes" id="UP000654913">
    <property type="component" value="Chromosome 4"/>
</dbReference>
<dbReference type="GO" id="GO:0016020">
    <property type="term" value="C:membrane"/>
    <property type="evidence" value="ECO:0007669"/>
    <property type="project" value="UniProtKB-SubCell"/>
</dbReference>
<organism evidence="9 10">
    <name type="scientific">Aspergillus puulaauensis</name>
    <dbReference type="NCBI Taxonomy" id="1220207"/>
    <lineage>
        <taxon>Eukaryota</taxon>
        <taxon>Fungi</taxon>
        <taxon>Dikarya</taxon>
        <taxon>Ascomycota</taxon>
        <taxon>Pezizomycotina</taxon>
        <taxon>Eurotiomycetes</taxon>
        <taxon>Eurotiomycetidae</taxon>
        <taxon>Eurotiales</taxon>
        <taxon>Aspergillaceae</taxon>
        <taxon>Aspergillus</taxon>
    </lineage>
</organism>
<dbReference type="InterPro" id="IPR004841">
    <property type="entry name" value="AA-permease/SLC12A_dom"/>
</dbReference>
<dbReference type="FunFam" id="1.20.1740.10:FF:000006">
    <property type="entry name" value="General amino acid permease"/>
    <property type="match status" value="1"/>
</dbReference>
<evidence type="ECO:0000256" key="2">
    <source>
        <dbReference type="ARBA" id="ARBA00022448"/>
    </source>
</evidence>
<feature type="transmembrane region" description="Helical" evidence="7">
    <location>
        <begin position="475"/>
        <end position="494"/>
    </location>
</feature>
<feature type="domain" description="Amino acid permease/ SLC12A" evidence="8">
    <location>
        <begin position="36"/>
        <end position="501"/>
    </location>
</feature>
<dbReference type="OrthoDB" id="10062876at2759"/>
<evidence type="ECO:0000256" key="3">
    <source>
        <dbReference type="ARBA" id="ARBA00022692"/>
    </source>
</evidence>
<evidence type="ECO:0000256" key="4">
    <source>
        <dbReference type="ARBA" id="ARBA00022970"/>
    </source>
</evidence>
<keyword evidence="10" id="KW-1185">Reference proteome</keyword>
<evidence type="ECO:0000313" key="9">
    <source>
        <dbReference type="EMBL" id="BCS23914.1"/>
    </source>
</evidence>
<dbReference type="KEGG" id="apuu:APUU_40358S"/>
<feature type="transmembrane region" description="Helical" evidence="7">
    <location>
        <begin position="267"/>
        <end position="288"/>
    </location>
</feature>
<evidence type="ECO:0000256" key="6">
    <source>
        <dbReference type="ARBA" id="ARBA00023136"/>
    </source>
</evidence>
<reference evidence="9" key="1">
    <citation type="submission" date="2021-01" db="EMBL/GenBank/DDBJ databases">
        <authorList>
            <consortium name="Aspergillus puulaauensis MK2 genome sequencing consortium"/>
            <person name="Kazuki M."/>
            <person name="Futagami T."/>
        </authorList>
    </citation>
    <scope>NUCLEOTIDE SEQUENCE</scope>
    <source>
        <strain evidence="9">MK2</strain>
    </source>
</reference>
<name>A0A7R7XMC1_9EURO</name>
<feature type="transmembrane region" description="Helical" evidence="7">
    <location>
        <begin position="143"/>
        <end position="167"/>
    </location>
</feature>
<protein>
    <recommendedName>
        <fullName evidence="8">Amino acid permease/ SLC12A domain-containing protein</fullName>
    </recommendedName>
</protein>
<feature type="transmembrane region" description="Helical" evidence="7">
    <location>
        <begin position="441"/>
        <end position="463"/>
    </location>
</feature>
<comment type="subcellular location">
    <subcellularLocation>
        <location evidence="1">Membrane</location>
        <topology evidence="1">Multi-pass membrane protein</topology>
    </subcellularLocation>
</comment>
<evidence type="ECO:0000313" key="10">
    <source>
        <dbReference type="Proteomes" id="UP000654913"/>
    </source>
</evidence>
<keyword evidence="5 7" id="KW-1133">Transmembrane helix</keyword>
<dbReference type="AlphaFoldDB" id="A0A7R7XMC1"/>
<keyword evidence="6 7" id="KW-0472">Membrane</keyword>
<feature type="transmembrane region" description="Helical" evidence="7">
    <location>
        <begin position="179"/>
        <end position="196"/>
    </location>
</feature>
<dbReference type="EMBL" id="AP024446">
    <property type="protein sequence ID" value="BCS23914.1"/>
    <property type="molecule type" value="Genomic_DNA"/>
</dbReference>
<feature type="transmembrane region" description="Helical" evidence="7">
    <location>
        <begin position="399"/>
        <end position="420"/>
    </location>
</feature>
<dbReference type="PIRSF" id="PIRSF006060">
    <property type="entry name" value="AA_transporter"/>
    <property type="match status" value="1"/>
</dbReference>
<evidence type="ECO:0000256" key="7">
    <source>
        <dbReference type="SAM" id="Phobius"/>
    </source>
</evidence>
<feature type="transmembrane region" description="Helical" evidence="7">
    <location>
        <begin position="64"/>
        <end position="84"/>
    </location>
</feature>
<accession>A0A7R7XMC1</accession>
<feature type="transmembrane region" description="Helical" evidence="7">
    <location>
        <begin position="368"/>
        <end position="387"/>
    </location>
</feature>
<evidence type="ECO:0000259" key="8">
    <source>
        <dbReference type="Pfam" id="PF00324"/>
    </source>
</evidence>
<keyword evidence="4" id="KW-0029">Amino-acid transport</keyword>
<reference evidence="9" key="2">
    <citation type="submission" date="2021-02" db="EMBL/GenBank/DDBJ databases">
        <title>Aspergillus puulaauensis MK2 genome sequence.</title>
        <authorList>
            <person name="Futagami T."/>
            <person name="Mori K."/>
            <person name="Kadooka C."/>
            <person name="Tanaka T."/>
        </authorList>
    </citation>
    <scope>NUCLEOTIDE SEQUENCE</scope>
    <source>
        <strain evidence="9">MK2</strain>
    </source>
</reference>
<keyword evidence="2" id="KW-0813">Transport</keyword>
<sequence length="551" mass="60654">MEPLKEKSSDVALDPGTPHGQVDEIDGLERRLENKHIQLIAIGGSIGTALFITIGNGLAAGGPASLLIAYVVYCFVLGCINNCIAEMTVLHPVSGGFIRLAGNWVDDALGFMVGWNFFIYEALMVPFEITAINLTLGYWRDDIPVAAVCAACIVLYGLINILAVSAFGEAEFWLSTGKVLLIFILFFFTFVTMVGGNPQHDAYGFRHWNTPGPFAASRTSGDLGRFEGFLACVWSAAFCIVGPEYISMAAAEAKHPRIYIKAAFKTIYWRFILFFVMGALCVGIVVPWDNPTLQAILNGESNKSGAGASPYIIAMSNLGIGVLPHIVNALLVSCIFSAGNTLTYCATRSLYGLALDGRAPKILTKTRRGVPIVAFAVVMCFPFLSFLQMSENSSQVLTWLVSLVTAGALIDYLVICITYLRFHGACKAQGLNRDSLPYKGYFQPYSAYVGIFAMVLILLFYGYTAFAPWSVEKFFQNYTMQIVAPILYFGWKLVKRTKIRSLKDVDLVWTRPVVDAYEATTTEKPVGFWTEILQAFYLKKKDKTPREVVDA</sequence>
<evidence type="ECO:0000256" key="1">
    <source>
        <dbReference type="ARBA" id="ARBA00004141"/>
    </source>
</evidence>